<dbReference type="InterPro" id="IPR001680">
    <property type="entry name" value="WD40_rpt"/>
</dbReference>
<dbReference type="PANTHER" id="PTHR16038">
    <property type="entry name" value="NOP SEVEN ASSOCIATED PROTEIN 1"/>
    <property type="match status" value="1"/>
</dbReference>
<dbReference type="InterPro" id="IPR037379">
    <property type="entry name" value="WDR74/Nsa1"/>
</dbReference>
<feature type="compositionally biased region" description="Basic and acidic residues" evidence="1">
    <location>
        <begin position="373"/>
        <end position="382"/>
    </location>
</feature>
<dbReference type="PANTHER" id="PTHR16038:SF4">
    <property type="entry name" value="WD REPEAT-CONTAINING PROTEIN 74"/>
    <property type="match status" value="1"/>
</dbReference>
<dbReference type="InterPro" id="IPR015943">
    <property type="entry name" value="WD40/YVTN_repeat-like_dom_sf"/>
</dbReference>
<dbReference type="GeneID" id="115262728"/>
<dbReference type="InterPro" id="IPR036322">
    <property type="entry name" value="WD40_repeat_dom_sf"/>
</dbReference>
<evidence type="ECO:0008006" key="4">
    <source>
        <dbReference type="Google" id="ProtNLM"/>
    </source>
</evidence>
<organism evidence="2 3">
    <name type="scientific">Aedes albopictus</name>
    <name type="common">Asian tiger mosquito</name>
    <name type="synonym">Stegomyia albopicta</name>
    <dbReference type="NCBI Taxonomy" id="7160"/>
    <lineage>
        <taxon>Eukaryota</taxon>
        <taxon>Metazoa</taxon>
        <taxon>Ecdysozoa</taxon>
        <taxon>Arthropoda</taxon>
        <taxon>Hexapoda</taxon>
        <taxon>Insecta</taxon>
        <taxon>Pterygota</taxon>
        <taxon>Neoptera</taxon>
        <taxon>Endopterygota</taxon>
        <taxon>Diptera</taxon>
        <taxon>Nematocera</taxon>
        <taxon>Culicoidea</taxon>
        <taxon>Culicidae</taxon>
        <taxon>Culicinae</taxon>
        <taxon>Aedini</taxon>
        <taxon>Aedes</taxon>
        <taxon>Stegomyia</taxon>
    </lineage>
</organism>
<name>A0ABM1Y3Y9_AEDAL</name>
<dbReference type="Gene3D" id="2.130.10.10">
    <property type="entry name" value="YVTN repeat-like/Quinoprotein amine dehydrogenase"/>
    <property type="match status" value="2"/>
</dbReference>
<dbReference type="EnsemblMetazoa" id="AALFPA23_005477.R6998">
    <property type="protein sequence ID" value="AALFPA23_005477.P6998"/>
    <property type="gene ID" value="AALFPA23_005477"/>
</dbReference>
<evidence type="ECO:0000313" key="3">
    <source>
        <dbReference type="Proteomes" id="UP000069940"/>
    </source>
</evidence>
<evidence type="ECO:0000256" key="1">
    <source>
        <dbReference type="SAM" id="MobiDB-lite"/>
    </source>
</evidence>
<dbReference type="SMART" id="SM00320">
    <property type="entry name" value="WD40"/>
    <property type="match status" value="4"/>
</dbReference>
<sequence>MKFSTTNAKCASYVGKHTLFIGTHTGSFKKLEPFQDQPYRQSNLQQISVLDKTSKVTCLAFGNKEQTEILLGRANHFVKVFDCNSEDNTSSFEVGGEVVGLGRSNGCIVAGTSDGTVKIVKSESVEFSTGDNMCKLRVCQEDPNLIVTGGKGLKHIVKVWDLEQQKVNFAAKNVKKDMLDLEQPVWENDVVFLDKNTVASCSRHGYVRVYDLRGQQRRPVQGYAPPEGNDDQLSFTCLTSHDGYLYAGTTTIGARAFDIRRMKDHIHVYKGFTGTVTSIDVDSTGSYIFTSCLDRYVRAHNTQKTAMVYQCYVKSKPTQILCTDYKEQVTEEDDDDLVLVEDAKEEDVDSEYEDMFAKMQTVSDKVASKKRKLDTVQDEGAKKKAPKKKGKKVK</sequence>
<accession>A0ABM1Y3Y9</accession>
<dbReference type="Proteomes" id="UP000069940">
    <property type="component" value="Unassembled WGS sequence"/>
</dbReference>
<feature type="region of interest" description="Disordered" evidence="1">
    <location>
        <begin position="365"/>
        <end position="394"/>
    </location>
</feature>
<proteinExistence type="predicted"/>
<dbReference type="Pfam" id="PF00400">
    <property type="entry name" value="WD40"/>
    <property type="match status" value="1"/>
</dbReference>
<keyword evidence="3" id="KW-1185">Reference proteome</keyword>
<feature type="compositionally biased region" description="Basic residues" evidence="1">
    <location>
        <begin position="383"/>
        <end position="394"/>
    </location>
</feature>
<protein>
    <recommendedName>
        <fullName evidence="4">Wd repeat protein 74</fullName>
    </recommendedName>
</protein>
<dbReference type="RefSeq" id="XP_029721334.2">
    <property type="nucleotide sequence ID" value="XM_029865474.2"/>
</dbReference>
<dbReference type="SUPFAM" id="SSF50978">
    <property type="entry name" value="WD40 repeat-like"/>
    <property type="match status" value="1"/>
</dbReference>
<reference evidence="2" key="2">
    <citation type="submission" date="2025-05" db="UniProtKB">
        <authorList>
            <consortium name="EnsemblMetazoa"/>
        </authorList>
    </citation>
    <scope>IDENTIFICATION</scope>
    <source>
        <strain evidence="2">Foshan</strain>
    </source>
</reference>
<evidence type="ECO:0000313" key="2">
    <source>
        <dbReference type="EnsemblMetazoa" id="AALFPA23_005477.P6998"/>
    </source>
</evidence>
<reference evidence="3" key="1">
    <citation type="journal article" date="2015" name="Proc. Natl. Acad. Sci. U.S.A.">
        <title>Genome sequence of the Asian Tiger mosquito, Aedes albopictus, reveals insights into its biology, genetics, and evolution.</title>
        <authorList>
            <person name="Chen X.G."/>
            <person name="Jiang X."/>
            <person name="Gu J."/>
            <person name="Xu M."/>
            <person name="Wu Y."/>
            <person name="Deng Y."/>
            <person name="Zhang C."/>
            <person name="Bonizzoni M."/>
            <person name="Dermauw W."/>
            <person name="Vontas J."/>
            <person name="Armbruster P."/>
            <person name="Huang X."/>
            <person name="Yang Y."/>
            <person name="Zhang H."/>
            <person name="He W."/>
            <person name="Peng H."/>
            <person name="Liu Y."/>
            <person name="Wu K."/>
            <person name="Chen J."/>
            <person name="Lirakis M."/>
            <person name="Topalis P."/>
            <person name="Van Leeuwen T."/>
            <person name="Hall A.B."/>
            <person name="Jiang X."/>
            <person name="Thorpe C."/>
            <person name="Mueller R.L."/>
            <person name="Sun C."/>
            <person name="Waterhouse R.M."/>
            <person name="Yan G."/>
            <person name="Tu Z.J."/>
            <person name="Fang X."/>
            <person name="James A.A."/>
        </authorList>
    </citation>
    <scope>NUCLEOTIDE SEQUENCE [LARGE SCALE GENOMIC DNA]</scope>
    <source>
        <strain evidence="3">Foshan</strain>
    </source>
</reference>